<dbReference type="PANTHER" id="PTHR22948:SF65">
    <property type="entry name" value="A-KINASE ANCHORING PROTEIN 1"/>
    <property type="match status" value="1"/>
</dbReference>
<feature type="domain" description="Tudor" evidence="4">
    <location>
        <begin position="737"/>
        <end position="794"/>
    </location>
</feature>
<dbReference type="Gene3D" id="2.40.50.90">
    <property type="match status" value="1"/>
</dbReference>
<dbReference type="GO" id="GO:0034237">
    <property type="term" value="F:protein kinase A regulatory subunit binding"/>
    <property type="evidence" value="ECO:0007669"/>
    <property type="project" value="TreeGrafter"/>
</dbReference>
<keyword evidence="3" id="KW-0812">Transmembrane</keyword>
<keyword evidence="6" id="KW-1185">Reference proteome</keyword>
<dbReference type="InterPro" id="IPR047368">
    <property type="entry name" value="KH-I_AKAP1"/>
</dbReference>
<dbReference type="Gene3D" id="2.30.30.140">
    <property type="match status" value="1"/>
</dbReference>
<dbReference type="Proteomes" id="UP000694388">
    <property type="component" value="Unplaced"/>
</dbReference>
<dbReference type="GeneTree" id="ENSGT00390000001360"/>
<dbReference type="PANTHER" id="PTHR22948">
    <property type="entry name" value="TUDOR DOMAIN CONTAINING PROTEIN"/>
    <property type="match status" value="1"/>
</dbReference>
<dbReference type="InterPro" id="IPR035437">
    <property type="entry name" value="SNase_OB-fold_sf"/>
</dbReference>
<dbReference type="Pfam" id="PF00013">
    <property type="entry name" value="KH_1"/>
    <property type="match status" value="1"/>
</dbReference>
<organism evidence="5 6">
    <name type="scientific">Eptatretus burgeri</name>
    <name type="common">Inshore hagfish</name>
    <dbReference type="NCBI Taxonomy" id="7764"/>
    <lineage>
        <taxon>Eukaryota</taxon>
        <taxon>Metazoa</taxon>
        <taxon>Chordata</taxon>
        <taxon>Craniata</taxon>
        <taxon>Vertebrata</taxon>
        <taxon>Cyclostomata</taxon>
        <taxon>Myxini</taxon>
        <taxon>Myxiniformes</taxon>
        <taxon>Myxinidae</taxon>
        <taxon>Eptatretinae</taxon>
        <taxon>Eptatretus</taxon>
    </lineage>
</organism>
<dbReference type="InterPro" id="IPR004087">
    <property type="entry name" value="KH_dom"/>
</dbReference>
<dbReference type="InterPro" id="IPR050621">
    <property type="entry name" value="Tudor_domain_containing"/>
</dbReference>
<evidence type="ECO:0000313" key="6">
    <source>
        <dbReference type="Proteomes" id="UP000694388"/>
    </source>
</evidence>
<evidence type="ECO:0000256" key="1">
    <source>
        <dbReference type="PROSITE-ProRule" id="PRU00117"/>
    </source>
</evidence>
<protein>
    <recommendedName>
        <fullName evidence="4">Tudor domain-containing protein</fullName>
    </recommendedName>
</protein>
<reference evidence="5" key="1">
    <citation type="submission" date="2025-08" db="UniProtKB">
        <authorList>
            <consortium name="Ensembl"/>
        </authorList>
    </citation>
    <scope>IDENTIFICATION</scope>
</reference>
<dbReference type="Pfam" id="PF00567">
    <property type="entry name" value="TUDOR"/>
    <property type="match status" value="1"/>
</dbReference>
<dbReference type="CDD" id="cd22395">
    <property type="entry name" value="KH-I_AKAP1"/>
    <property type="match status" value="1"/>
</dbReference>
<keyword evidence="1" id="KW-0694">RNA-binding</keyword>
<keyword evidence="3" id="KW-0472">Membrane</keyword>
<evidence type="ECO:0000313" key="5">
    <source>
        <dbReference type="Ensembl" id="ENSEBUP00000006560.1"/>
    </source>
</evidence>
<dbReference type="InterPro" id="IPR036612">
    <property type="entry name" value="KH_dom_type_1_sf"/>
</dbReference>
<dbReference type="SUPFAM" id="SSF54791">
    <property type="entry name" value="Eukaryotic type KH-domain (KH-domain type I)"/>
    <property type="match status" value="1"/>
</dbReference>
<dbReference type="SMART" id="SM00333">
    <property type="entry name" value="TUDOR"/>
    <property type="match status" value="1"/>
</dbReference>
<accession>A0A8C4NGZ6</accession>
<dbReference type="GO" id="GO:0003723">
    <property type="term" value="F:RNA binding"/>
    <property type="evidence" value="ECO:0007669"/>
    <property type="project" value="UniProtKB-UniRule"/>
</dbReference>
<feature type="region of interest" description="Disordered" evidence="2">
    <location>
        <begin position="542"/>
        <end position="566"/>
    </location>
</feature>
<dbReference type="Ensembl" id="ENSEBUT00000007017.1">
    <property type="protein sequence ID" value="ENSEBUP00000006560.1"/>
    <property type="gene ID" value="ENSEBUG00000004338.1"/>
</dbReference>
<feature type="transmembrane region" description="Helical" evidence="3">
    <location>
        <begin position="26"/>
        <end position="47"/>
    </location>
</feature>
<dbReference type="GO" id="GO:0005739">
    <property type="term" value="C:mitochondrion"/>
    <property type="evidence" value="ECO:0007669"/>
    <property type="project" value="TreeGrafter"/>
</dbReference>
<dbReference type="Gene3D" id="3.30.1370.10">
    <property type="entry name" value="K Homology domain, type 1"/>
    <property type="match status" value="1"/>
</dbReference>
<keyword evidence="3" id="KW-1133">Transmembrane helix</keyword>
<evidence type="ECO:0000256" key="3">
    <source>
        <dbReference type="SAM" id="Phobius"/>
    </source>
</evidence>
<proteinExistence type="predicted"/>
<evidence type="ECO:0000256" key="2">
    <source>
        <dbReference type="SAM" id="MobiDB-lite"/>
    </source>
</evidence>
<dbReference type="InterPro" id="IPR002999">
    <property type="entry name" value="Tudor"/>
</dbReference>
<dbReference type="InterPro" id="IPR004088">
    <property type="entry name" value="KH_dom_type_1"/>
</dbReference>
<dbReference type="GO" id="GO:0016020">
    <property type="term" value="C:membrane"/>
    <property type="evidence" value="ECO:0007669"/>
    <property type="project" value="TreeGrafter"/>
</dbReference>
<dbReference type="PROSITE" id="PS50084">
    <property type="entry name" value="KH_TYPE_1"/>
    <property type="match status" value="1"/>
</dbReference>
<dbReference type="PROSITE" id="PS50304">
    <property type="entry name" value="TUDOR"/>
    <property type="match status" value="1"/>
</dbReference>
<reference evidence="5" key="2">
    <citation type="submission" date="2025-09" db="UniProtKB">
        <authorList>
            <consortium name="Ensembl"/>
        </authorList>
    </citation>
    <scope>IDENTIFICATION</scope>
</reference>
<dbReference type="SUPFAM" id="SSF63748">
    <property type="entry name" value="Tudor/PWWP/MBT"/>
    <property type="match status" value="1"/>
</dbReference>
<name>A0A8C4NGZ6_EPTBU</name>
<dbReference type="SMART" id="SM00322">
    <property type="entry name" value="KH"/>
    <property type="match status" value="1"/>
</dbReference>
<evidence type="ECO:0000259" key="4">
    <source>
        <dbReference type="PROSITE" id="PS50304"/>
    </source>
</evidence>
<sequence>MCGHIQPFCIHSPLPRFSKGIMYHVLLHRVLPVAVPCAACCAIWWWYTTRRRDGNRGRVPPPWAANTCEAGASNNRVPCYNCPPDCDILPHGHSIDQGRELVGDSPEHCAMIGSRSDSVNSLDNFENGCAKPFPNGCTSPLKPDHIIGHAILSAELRNVQVCAHPSLDSQQNDVKNCPPDCNILPVKETCTDRNVDAALKVLQNKTSTDNTELQNLPDQVESTVCKEIETEMTQRILDVQTETALPVLPTAEAVLENEMQVFTELNCVEEMQNVNKMTVEDVSRGAADVGISVIVVEGETRLGESKVASVEAVKADVEDRACENEHQKFKVLHELPIITCEEAKESNELVDEETHGEIVSASVVNVEPSIADIEAINMALADVNIEEVHDDQATVRLDEETHGEIVSASVVNVEPSIADIKAINMAVADVNVEEVHDDQAAVWLVGQVDVPSKAVSVANVEEEKCQKDEDEVEKQVVVDTTSTEEETHRAQSLVADVLSKISLDFGVNGLDTSPEAKAAKACSTEHAAKEVSTMKVVPSSYAQMKGQRQAHGTSDSEESVSSGQSSLKGVVTTNGMVKDCSSDEDSRAGKNFFGVDVFQAAVGRLIGKQGKFINHLKQTSGAQIYIMELPFVADYQVCHVEGTLEQVDVVLSLIKSKFPTLTLKNIANPPSLPVPISMSWLQLPLGVAVEVIVSSVVSAGHLFVQQHTHPSYHALPALDQTMAVCYSQPSIPMLPMPTEVGVICAAPMQNGWYRAQVLACGSDGVVEIKYCDYGGYHSLPTSELRQIRLSILFCFGLLFSLTPYPVHFYEMHWSFLFVLLQANV</sequence>
<dbReference type="AlphaFoldDB" id="A0A8C4NGZ6"/>